<organism evidence="1 2">
    <name type="scientific">Nostoc flagelliforme FACHB-838</name>
    <dbReference type="NCBI Taxonomy" id="2692904"/>
    <lineage>
        <taxon>Bacteria</taxon>
        <taxon>Bacillati</taxon>
        <taxon>Cyanobacteriota</taxon>
        <taxon>Cyanophyceae</taxon>
        <taxon>Nostocales</taxon>
        <taxon>Nostocaceae</taxon>
        <taxon>Nostoc</taxon>
    </lineage>
</organism>
<proteinExistence type="predicted"/>
<evidence type="ECO:0000313" key="2">
    <source>
        <dbReference type="Proteomes" id="UP000623440"/>
    </source>
</evidence>
<accession>A0ABR8E491</accession>
<sequence>MKNFVVSTTMGIAIIAAIFPKTAQAHVGWKHTYYCGNYSVTLNEYALNEYSYSASSINGNLVLRNGSSRNSGSSWIYSFSNSNTTYEIEDSWSRKTAYLSVIQDGQLVWKQNCSKSR</sequence>
<evidence type="ECO:0008006" key="3">
    <source>
        <dbReference type="Google" id="ProtNLM"/>
    </source>
</evidence>
<comment type="caution">
    <text evidence="1">The sequence shown here is derived from an EMBL/GenBank/DDBJ whole genome shotgun (WGS) entry which is preliminary data.</text>
</comment>
<dbReference type="EMBL" id="JACJSI010000394">
    <property type="protein sequence ID" value="MBD2536135.1"/>
    <property type="molecule type" value="Genomic_DNA"/>
</dbReference>
<name>A0ABR8E491_9NOSO</name>
<dbReference type="Proteomes" id="UP000623440">
    <property type="component" value="Unassembled WGS sequence"/>
</dbReference>
<reference evidence="1 2" key="1">
    <citation type="journal article" date="2020" name="ISME J.">
        <title>Comparative genomics reveals insights into cyanobacterial evolution and habitat adaptation.</title>
        <authorList>
            <person name="Chen M.Y."/>
            <person name="Teng W.K."/>
            <person name="Zhao L."/>
            <person name="Hu C.X."/>
            <person name="Zhou Y.K."/>
            <person name="Han B.P."/>
            <person name="Song L.R."/>
            <person name="Shu W.S."/>
        </authorList>
    </citation>
    <scope>NUCLEOTIDE SEQUENCE [LARGE SCALE GENOMIC DNA]</scope>
    <source>
        <strain evidence="1 2">FACHB-838</strain>
    </source>
</reference>
<dbReference type="RefSeq" id="WP_190946895.1">
    <property type="nucleotide sequence ID" value="NZ_JACJSI010000394.1"/>
</dbReference>
<protein>
    <recommendedName>
        <fullName evidence="3">C-type lysozyme inhibitor domain-containing protein</fullName>
    </recommendedName>
</protein>
<evidence type="ECO:0000313" key="1">
    <source>
        <dbReference type="EMBL" id="MBD2536135.1"/>
    </source>
</evidence>
<keyword evidence="2" id="KW-1185">Reference proteome</keyword>
<gene>
    <name evidence="1" type="ORF">H6G97_45205</name>
</gene>